<dbReference type="NCBIfam" id="NF008425">
    <property type="entry name" value="PRK11259.1"/>
    <property type="match status" value="1"/>
</dbReference>
<dbReference type="RefSeq" id="WP_141275276.1">
    <property type="nucleotide sequence ID" value="NZ_BJMM01000006.1"/>
</dbReference>
<dbReference type="SUPFAM" id="SSF51905">
    <property type="entry name" value="FAD/NAD(P)-binding domain"/>
    <property type="match status" value="1"/>
</dbReference>
<dbReference type="Pfam" id="PF01266">
    <property type="entry name" value="DAO"/>
    <property type="match status" value="1"/>
</dbReference>
<proteinExistence type="predicted"/>
<protein>
    <submittedName>
        <fullName evidence="6">N-methyltryptophan oxidase</fullName>
    </submittedName>
</protein>
<dbReference type="InterPro" id="IPR045170">
    <property type="entry name" value="MTOX"/>
</dbReference>
<evidence type="ECO:0000259" key="5">
    <source>
        <dbReference type="Pfam" id="PF01266"/>
    </source>
</evidence>
<dbReference type="OrthoDB" id="9806452at2"/>
<sequence>MTAAQPRVAIVGTGVIGAMAAWRLAARGARVLAFDAYGRGHDRGASAGESRIFRTVYKEGASYVPLLLKARELWRTLETDSGRALLTLCGGLTLGAPDEPDVAAVRRCAEDAGLPHEILDRAQSAARFPQHRLDEGEIAVHDPGAGVLRPEPAVQAALEAAEEHGARILSYHPVDDVTERAGGWRITALGETHDVDHVVLSPGPWAARFAPTAALPVQAQLITACWFAARDVAAHRPDRLPIAIRRHPEAGFSCFPVLDGVAVKIVPHHLGWPPIDGPENLPRGADPGFARAASAAVARLLPGLVPDPVRIGTYAEGFTPDGHPAVGPLPGAPGATVLTGFSGHGFKLAPVFGQIAADLALTGETAYDLTALDPHRFTTT</sequence>
<evidence type="ECO:0000313" key="6">
    <source>
        <dbReference type="EMBL" id="GEB49077.1"/>
    </source>
</evidence>
<dbReference type="GO" id="GO:0008115">
    <property type="term" value="F:sarcosine oxidase activity"/>
    <property type="evidence" value="ECO:0007669"/>
    <property type="project" value="TreeGrafter"/>
</dbReference>
<accession>A0A4Y3QWM5</accession>
<keyword evidence="4" id="KW-0560">Oxidoreductase</keyword>
<dbReference type="PANTHER" id="PTHR10961:SF7">
    <property type="entry name" value="FAD DEPENDENT OXIDOREDUCTASE DOMAIN-CONTAINING PROTEIN"/>
    <property type="match status" value="1"/>
</dbReference>
<dbReference type="EMBL" id="BJMM01000006">
    <property type="protein sequence ID" value="GEB49077.1"/>
    <property type="molecule type" value="Genomic_DNA"/>
</dbReference>
<dbReference type="InterPro" id="IPR036188">
    <property type="entry name" value="FAD/NAD-bd_sf"/>
</dbReference>
<evidence type="ECO:0000256" key="4">
    <source>
        <dbReference type="ARBA" id="ARBA00023002"/>
    </source>
</evidence>
<organism evidence="6 7">
    <name type="scientific">Streptomyces cacaoi</name>
    <dbReference type="NCBI Taxonomy" id="1898"/>
    <lineage>
        <taxon>Bacteria</taxon>
        <taxon>Bacillati</taxon>
        <taxon>Actinomycetota</taxon>
        <taxon>Actinomycetes</taxon>
        <taxon>Kitasatosporales</taxon>
        <taxon>Streptomycetaceae</taxon>
        <taxon>Streptomyces</taxon>
    </lineage>
</organism>
<name>A0A4Y3QWM5_STRCI</name>
<keyword evidence="2" id="KW-0285">Flavoprotein</keyword>
<evidence type="ECO:0000256" key="3">
    <source>
        <dbReference type="ARBA" id="ARBA00022827"/>
    </source>
</evidence>
<comment type="caution">
    <text evidence="6">The sequence shown here is derived from an EMBL/GenBank/DDBJ whole genome shotgun (WGS) entry which is preliminary data.</text>
</comment>
<evidence type="ECO:0000256" key="1">
    <source>
        <dbReference type="ARBA" id="ARBA00001974"/>
    </source>
</evidence>
<keyword evidence="3" id="KW-0274">FAD</keyword>
<dbReference type="Gene3D" id="3.50.50.60">
    <property type="entry name" value="FAD/NAD(P)-binding domain"/>
    <property type="match status" value="1"/>
</dbReference>
<keyword evidence="7" id="KW-1185">Reference proteome</keyword>
<dbReference type="GO" id="GO:0050660">
    <property type="term" value="F:flavin adenine dinucleotide binding"/>
    <property type="evidence" value="ECO:0007669"/>
    <property type="project" value="InterPro"/>
</dbReference>
<gene>
    <name evidence="6" type="primary">solA_2</name>
    <name evidence="6" type="ORF">SCA03_16280</name>
</gene>
<evidence type="ECO:0000256" key="2">
    <source>
        <dbReference type="ARBA" id="ARBA00022630"/>
    </source>
</evidence>
<evidence type="ECO:0000313" key="7">
    <source>
        <dbReference type="Proteomes" id="UP000319210"/>
    </source>
</evidence>
<dbReference type="AlphaFoldDB" id="A0A4Y3QWM5"/>
<dbReference type="Gene3D" id="3.30.9.10">
    <property type="entry name" value="D-Amino Acid Oxidase, subunit A, domain 2"/>
    <property type="match status" value="1"/>
</dbReference>
<dbReference type="Proteomes" id="UP000319210">
    <property type="component" value="Unassembled WGS sequence"/>
</dbReference>
<dbReference type="InterPro" id="IPR006076">
    <property type="entry name" value="FAD-dep_OxRdtase"/>
</dbReference>
<reference evidence="6 7" key="1">
    <citation type="submission" date="2019-06" db="EMBL/GenBank/DDBJ databases">
        <title>Whole genome shotgun sequence of Streptomyces cacaoi subsp. cacaoi NBRC 12748.</title>
        <authorList>
            <person name="Hosoyama A."/>
            <person name="Uohara A."/>
            <person name="Ohji S."/>
            <person name="Ichikawa N."/>
        </authorList>
    </citation>
    <scope>NUCLEOTIDE SEQUENCE [LARGE SCALE GENOMIC DNA]</scope>
    <source>
        <strain evidence="6 7">NBRC 12748</strain>
    </source>
</reference>
<dbReference type="PANTHER" id="PTHR10961">
    <property type="entry name" value="PEROXISOMAL SARCOSINE OXIDASE"/>
    <property type="match status" value="1"/>
</dbReference>
<comment type="cofactor">
    <cofactor evidence="1">
        <name>FAD</name>
        <dbReference type="ChEBI" id="CHEBI:57692"/>
    </cofactor>
</comment>
<feature type="domain" description="FAD dependent oxidoreductase" evidence="5">
    <location>
        <begin position="7"/>
        <end position="359"/>
    </location>
</feature>